<dbReference type="PATRIC" id="fig|1423718.3.peg.1641"/>
<dbReference type="InterPro" id="IPR007221">
    <property type="entry name" value="MreC"/>
</dbReference>
<comment type="similarity">
    <text evidence="1 5">Belongs to the MreC family.</text>
</comment>
<dbReference type="EMBL" id="AYYP01000022">
    <property type="protein sequence ID" value="KRM64926.1"/>
    <property type="molecule type" value="Genomic_DNA"/>
</dbReference>
<dbReference type="PIRSF" id="PIRSF038471">
    <property type="entry name" value="MreC"/>
    <property type="match status" value="1"/>
</dbReference>
<protein>
    <recommendedName>
        <fullName evidence="2 5">Cell shape-determining protein MreC</fullName>
    </recommendedName>
    <alternativeName>
        <fullName evidence="4 5">Cell shape protein MreC</fullName>
    </alternativeName>
</protein>
<evidence type="ECO:0000313" key="7">
    <source>
        <dbReference type="EMBL" id="KRM64926.1"/>
    </source>
</evidence>
<evidence type="ECO:0000313" key="8">
    <source>
        <dbReference type="Proteomes" id="UP000051008"/>
    </source>
</evidence>
<dbReference type="GO" id="GO:0005886">
    <property type="term" value="C:plasma membrane"/>
    <property type="evidence" value="ECO:0007669"/>
    <property type="project" value="TreeGrafter"/>
</dbReference>
<dbReference type="NCBIfam" id="TIGR00219">
    <property type="entry name" value="mreC"/>
    <property type="match status" value="1"/>
</dbReference>
<dbReference type="PANTHER" id="PTHR34138">
    <property type="entry name" value="CELL SHAPE-DETERMINING PROTEIN MREC"/>
    <property type="match status" value="1"/>
</dbReference>
<reference evidence="7 8" key="1">
    <citation type="journal article" date="2015" name="Genome Announc.">
        <title>Expanding the biotechnology potential of lactobacilli through comparative genomics of 213 strains and associated genera.</title>
        <authorList>
            <person name="Sun Z."/>
            <person name="Harris H.M."/>
            <person name="McCann A."/>
            <person name="Guo C."/>
            <person name="Argimon S."/>
            <person name="Zhang W."/>
            <person name="Yang X."/>
            <person name="Jeffery I.B."/>
            <person name="Cooney J.C."/>
            <person name="Kagawa T.F."/>
            <person name="Liu W."/>
            <person name="Song Y."/>
            <person name="Salvetti E."/>
            <person name="Wrobel A."/>
            <person name="Rasinkangas P."/>
            <person name="Parkhill J."/>
            <person name="Rea M.C."/>
            <person name="O'Sullivan O."/>
            <person name="Ritari J."/>
            <person name="Douillard F.P."/>
            <person name="Paul Ross R."/>
            <person name="Yang R."/>
            <person name="Briner A.E."/>
            <person name="Felis G.E."/>
            <person name="de Vos W.M."/>
            <person name="Barrangou R."/>
            <person name="Klaenhammer T.R."/>
            <person name="Caufield P.W."/>
            <person name="Cui Y."/>
            <person name="Zhang H."/>
            <person name="O'Toole P.W."/>
        </authorList>
    </citation>
    <scope>NUCLEOTIDE SEQUENCE [LARGE SCALE GENOMIC DNA]</scope>
    <source>
        <strain evidence="7 8">DSM 20509</strain>
    </source>
</reference>
<name>A0A0R2ABU7_9LACO</name>
<organism evidence="7 8">
    <name type="scientific">Ligilactobacillus agilis DSM 20509</name>
    <dbReference type="NCBI Taxonomy" id="1423718"/>
    <lineage>
        <taxon>Bacteria</taxon>
        <taxon>Bacillati</taxon>
        <taxon>Bacillota</taxon>
        <taxon>Bacilli</taxon>
        <taxon>Lactobacillales</taxon>
        <taxon>Lactobacillaceae</taxon>
        <taxon>Ligilactobacillus</taxon>
    </lineage>
</organism>
<dbReference type="GO" id="GO:0008360">
    <property type="term" value="P:regulation of cell shape"/>
    <property type="evidence" value="ECO:0007669"/>
    <property type="project" value="UniProtKB-KW"/>
</dbReference>
<dbReference type="RefSeq" id="WP_056976467.1">
    <property type="nucleotide sequence ID" value="NZ_AYYP01000022.1"/>
</dbReference>
<dbReference type="InterPro" id="IPR042177">
    <property type="entry name" value="Cell/Rod_1"/>
</dbReference>
<evidence type="ECO:0000256" key="5">
    <source>
        <dbReference type="PIRNR" id="PIRNR038471"/>
    </source>
</evidence>
<feature type="domain" description="Rod shape-determining protein MreC beta-barrel core" evidence="6">
    <location>
        <begin position="126"/>
        <end position="277"/>
    </location>
</feature>
<comment type="caution">
    <text evidence="7">The sequence shown here is derived from an EMBL/GenBank/DDBJ whole genome shotgun (WGS) entry which is preliminary data.</text>
</comment>
<dbReference type="InterPro" id="IPR042175">
    <property type="entry name" value="Cell/Rod_MreC_2"/>
</dbReference>
<evidence type="ECO:0000256" key="2">
    <source>
        <dbReference type="ARBA" id="ARBA00013855"/>
    </source>
</evidence>
<dbReference type="OrthoDB" id="9792313at2"/>
<evidence type="ECO:0000256" key="4">
    <source>
        <dbReference type="ARBA" id="ARBA00032089"/>
    </source>
</evidence>
<evidence type="ECO:0000259" key="6">
    <source>
        <dbReference type="Pfam" id="PF04085"/>
    </source>
</evidence>
<dbReference type="Gene3D" id="2.40.10.340">
    <property type="entry name" value="Rod shape-determining protein MreC, domain 1"/>
    <property type="match status" value="1"/>
</dbReference>
<sequence>MQKAFFNKKLVIILITLIISFLLIAFSISVRNNRNTPSFIQKIGNESASLVNRVVDLPLTAISNVGTAISDLHNTYEENELLKKKIDSLAATKIENQTLKSENKQLKQQLHLNKSLTDYTKVTAYVLARTPSAWQNQIIISKGTNAGIVKNSAVLSDQGLVGRVTEVNATNSKVELVTTKNDAANRFAVQLTNDKGETVNGLITGTSGKFLVMGQITNNAKVKKNTKVVTSGMGGTTPQGIYVGKVVKVSTSGDSSNTKIYIQPAADMNKLNIVTVAKRTD</sequence>
<keyword evidence="8" id="KW-1185">Reference proteome</keyword>
<keyword evidence="3 5" id="KW-0133">Cell shape</keyword>
<dbReference type="PANTHER" id="PTHR34138:SF1">
    <property type="entry name" value="CELL SHAPE-DETERMINING PROTEIN MREC"/>
    <property type="match status" value="1"/>
</dbReference>
<proteinExistence type="inferred from homology"/>
<dbReference type="InterPro" id="IPR055342">
    <property type="entry name" value="MreC_beta-barrel_core"/>
</dbReference>
<dbReference type="Proteomes" id="UP000051008">
    <property type="component" value="Unassembled WGS sequence"/>
</dbReference>
<evidence type="ECO:0000256" key="1">
    <source>
        <dbReference type="ARBA" id="ARBA00009369"/>
    </source>
</evidence>
<dbReference type="AlphaFoldDB" id="A0A0R2ABU7"/>
<gene>
    <name evidence="7" type="ORF">FC14_GL001576</name>
</gene>
<evidence type="ECO:0000256" key="3">
    <source>
        <dbReference type="ARBA" id="ARBA00022960"/>
    </source>
</evidence>
<dbReference type="Pfam" id="PF04085">
    <property type="entry name" value="MreC"/>
    <property type="match status" value="1"/>
</dbReference>
<accession>A0A0R2ABU7</accession>
<comment type="function">
    <text evidence="5">Involved in formation and maintenance of cell shape.</text>
</comment>
<dbReference type="Gene3D" id="2.40.10.350">
    <property type="entry name" value="Rod shape-determining protein MreC, domain 2"/>
    <property type="match status" value="1"/>
</dbReference>